<dbReference type="PANTHER" id="PTHR47894">
    <property type="entry name" value="HTH-TYPE TRANSCRIPTIONAL REGULATOR GADX"/>
    <property type="match status" value="1"/>
</dbReference>
<dbReference type="PANTHER" id="PTHR47894:SF1">
    <property type="entry name" value="HTH-TYPE TRANSCRIPTIONAL REGULATOR VQSM"/>
    <property type="match status" value="1"/>
</dbReference>
<evidence type="ECO:0000259" key="4">
    <source>
        <dbReference type="PROSITE" id="PS01124"/>
    </source>
</evidence>
<dbReference type="AlphaFoldDB" id="A0A363UJB3"/>
<dbReference type="OrthoDB" id="6079354at2"/>
<dbReference type="Gene3D" id="1.10.10.60">
    <property type="entry name" value="Homeodomain-like"/>
    <property type="match status" value="1"/>
</dbReference>
<feature type="domain" description="HTH araC/xylS-type" evidence="4">
    <location>
        <begin position="256"/>
        <end position="338"/>
    </location>
</feature>
<evidence type="ECO:0000256" key="1">
    <source>
        <dbReference type="ARBA" id="ARBA00023015"/>
    </source>
</evidence>
<sequence length="346" mass="38477">MNRPQTSDPILHPVAIAQVMINFAVAQGADAATCLAGTGIDESTLASAEALITREQEMRLMENLMLALPDVPALGFELGLQYSIATFGSWGFLMRTSRNLQEAIKRTLNFLPLSTAYCQIQLIREPGTIGVAFQADRIPRQLRTTMLERDMATAIQLLREMGLAGIPLQALTFAHQAPAYADRLEALAGIRPIFDYPRHSLLLSRADAERPLPTYDAQLVSLLEDQCRQQLARRQPGGWVARTRQQMLGPQGFTTSIETIAQALNLSTRSLRRRLEAEGTGFRELLEQERQQLACQLLSNTRMTLDEIAVHLGYGDTSSFTRAFRRWFGEAPGVYRSRESTPGATE</sequence>
<dbReference type="SUPFAM" id="SSF46689">
    <property type="entry name" value="Homeodomain-like"/>
    <property type="match status" value="1"/>
</dbReference>
<dbReference type="Pfam" id="PF12625">
    <property type="entry name" value="Arabinose_bd"/>
    <property type="match status" value="1"/>
</dbReference>
<dbReference type="GO" id="GO:0000976">
    <property type="term" value="F:transcription cis-regulatory region binding"/>
    <property type="evidence" value="ECO:0007669"/>
    <property type="project" value="TreeGrafter"/>
</dbReference>
<organism evidence="5 6">
    <name type="scientific">Abyssibacter profundi</name>
    <dbReference type="NCBI Taxonomy" id="2182787"/>
    <lineage>
        <taxon>Bacteria</taxon>
        <taxon>Pseudomonadati</taxon>
        <taxon>Pseudomonadota</taxon>
        <taxon>Gammaproteobacteria</taxon>
        <taxon>Chromatiales</taxon>
        <taxon>Oceanococcaceae</taxon>
        <taxon>Abyssibacter</taxon>
    </lineage>
</organism>
<evidence type="ECO:0000313" key="5">
    <source>
        <dbReference type="EMBL" id="PWN55516.1"/>
    </source>
</evidence>
<protein>
    <submittedName>
        <fullName evidence="5">AraC family transcriptional regulator</fullName>
    </submittedName>
</protein>
<dbReference type="InterPro" id="IPR020449">
    <property type="entry name" value="Tscrpt_reg_AraC-type_HTH"/>
</dbReference>
<accession>A0A363UJB3</accession>
<keyword evidence="6" id="KW-1185">Reference proteome</keyword>
<dbReference type="PROSITE" id="PS01124">
    <property type="entry name" value="HTH_ARAC_FAMILY_2"/>
    <property type="match status" value="1"/>
</dbReference>
<dbReference type="Pfam" id="PF12833">
    <property type="entry name" value="HTH_18"/>
    <property type="match status" value="1"/>
</dbReference>
<dbReference type="InterPro" id="IPR018060">
    <property type="entry name" value="HTH_AraC"/>
</dbReference>
<evidence type="ECO:0000256" key="2">
    <source>
        <dbReference type="ARBA" id="ARBA00023125"/>
    </source>
</evidence>
<dbReference type="Proteomes" id="UP000251800">
    <property type="component" value="Unassembled WGS sequence"/>
</dbReference>
<keyword evidence="2" id="KW-0238">DNA-binding</keyword>
<evidence type="ECO:0000256" key="3">
    <source>
        <dbReference type="ARBA" id="ARBA00023163"/>
    </source>
</evidence>
<dbReference type="RefSeq" id="WP_109720755.1">
    <property type="nucleotide sequence ID" value="NZ_QEQK01000010.1"/>
</dbReference>
<reference evidence="5 6" key="1">
    <citation type="submission" date="2018-05" db="EMBL/GenBank/DDBJ databases">
        <title>Abyssibacter profundi OUC007T gen. nov., sp. nov, a marine bacterium isolated from seawater of the Mariana Trench.</title>
        <authorList>
            <person name="Zhou S."/>
        </authorList>
    </citation>
    <scope>NUCLEOTIDE SEQUENCE [LARGE SCALE GENOMIC DNA]</scope>
    <source>
        <strain evidence="5 6">OUC007</strain>
    </source>
</reference>
<evidence type="ECO:0000313" key="6">
    <source>
        <dbReference type="Proteomes" id="UP000251800"/>
    </source>
</evidence>
<dbReference type="PRINTS" id="PR00032">
    <property type="entry name" value="HTHARAC"/>
</dbReference>
<dbReference type="InterPro" id="IPR032687">
    <property type="entry name" value="AraC-type_N"/>
</dbReference>
<dbReference type="InterPro" id="IPR009057">
    <property type="entry name" value="Homeodomain-like_sf"/>
</dbReference>
<keyword evidence="3" id="KW-0804">Transcription</keyword>
<dbReference type="EMBL" id="QEQK01000010">
    <property type="protein sequence ID" value="PWN55516.1"/>
    <property type="molecule type" value="Genomic_DNA"/>
</dbReference>
<dbReference type="SMART" id="SM00342">
    <property type="entry name" value="HTH_ARAC"/>
    <property type="match status" value="1"/>
</dbReference>
<dbReference type="GO" id="GO:0003700">
    <property type="term" value="F:DNA-binding transcription factor activity"/>
    <property type="evidence" value="ECO:0007669"/>
    <property type="project" value="InterPro"/>
</dbReference>
<proteinExistence type="predicted"/>
<keyword evidence="1" id="KW-0805">Transcription regulation</keyword>
<name>A0A363UJB3_9GAMM</name>
<comment type="caution">
    <text evidence="5">The sequence shown here is derived from an EMBL/GenBank/DDBJ whole genome shotgun (WGS) entry which is preliminary data.</text>
</comment>
<gene>
    <name evidence="5" type="ORF">DEH80_12045</name>
</gene>
<dbReference type="GO" id="GO:0005829">
    <property type="term" value="C:cytosol"/>
    <property type="evidence" value="ECO:0007669"/>
    <property type="project" value="TreeGrafter"/>
</dbReference>